<gene>
    <name evidence="1" type="ORF">AVEN_179574_1</name>
</gene>
<dbReference type="Proteomes" id="UP000499080">
    <property type="component" value="Unassembled WGS sequence"/>
</dbReference>
<dbReference type="EMBL" id="BGPR01000067">
    <property type="protein sequence ID" value="GBL89788.1"/>
    <property type="molecule type" value="Genomic_DNA"/>
</dbReference>
<comment type="caution">
    <text evidence="1">The sequence shown here is derived from an EMBL/GenBank/DDBJ whole genome shotgun (WGS) entry which is preliminary data.</text>
</comment>
<sequence length="82" mass="9054">MVLAGRAVPTHREHGMKFLPAAFTVRTPYLAHDEQHQAFLPVASSRWGISCCSSVHCQSRSACWLACVQINGTNEGTKKKKD</sequence>
<proteinExistence type="predicted"/>
<organism evidence="1 2">
    <name type="scientific">Araneus ventricosus</name>
    <name type="common">Orbweaver spider</name>
    <name type="synonym">Epeira ventricosa</name>
    <dbReference type="NCBI Taxonomy" id="182803"/>
    <lineage>
        <taxon>Eukaryota</taxon>
        <taxon>Metazoa</taxon>
        <taxon>Ecdysozoa</taxon>
        <taxon>Arthropoda</taxon>
        <taxon>Chelicerata</taxon>
        <taxon>Arachnida</taxon>
        <taxon>Araneae</taxon>
        <taxon>Araneomorphae</taxon>
        <taxon>Entelegynae</taxon>
        <taxon>Araneoidea</taxon>
        <taxon>Araneidae</taxon>
        <taxon>Araneus</taxon>
    </lineage>
</organism>
<keyword evidence="2" id="KW-1185">Reference proteome</keyword>
<dbReference type="OrthoDB" id="10300678at2759"/>
<evidence type="ECO:0000313" key="1">
    <source>
        <dbReference type="EMBL" id="GBL89788.1"/>
    </source>
</evidence>
<dbReference type="AlphaFoldDB" id="A0A4Y2BCM1"/>
<accession>A0A4Y2BCM1</accession>
<reference evidence="1 2" key="1">
    <citation type="journal article" date="2019" name="Sci. Rep.">
        <title>Orb-weaving spider Araneus ventricosus genome elucidates the spidroin gene catalogue.</title>
        <authorList>
            <person name="Kono N."/>
            <person name="Nakamura H."/>
            <person name="Ohtoshi R."/>
            <person name="Moran D.A.P."/>
            <person name="Shinohara A."/>
            <person name="Yoshida Y."/>
            <person name="Fujiwara M."/>
            <person name="Mori M."/>
            <person name="Tomita M."/>
            <person name="Arakawa K."/>
        </authorList>
    </citation>
    <scope>NUCLEOTIDE SEQUENCE [LARGE SCALE GENOMIC DNA]</scope>
</reference>
<evidence type="ECO:0000313" key="2">
    <source>
        <dbReference type="Proteomes" id="UP000499080"/>
    </source>
</evidence>
<protein>
    <submittedName>
        <fullName evidence="1">Uncharacterized protein</fullName>
    </submittedName>
</protein>
<name>A0A4Y2BCM1_ARAVE</name>